<reference evidence="4" key="2">
    <citation type="submission" date="2021-04" db="EMBL/GenBank/DDBJ databases">
        <authorList>
            <person name="Podell S."/>
        </authorList>
    </citation>
    <scope>NUCLEOTIDE SEQUENCE</scope>
    <source>
        <strain evidence="4">Hildebrandi</strain>
    </source>
</reference>
<proteinExistence type="predicted"/>
<keyword evidence="1" id="KW-0945">Host-virus interaction</keyword>
<accession>A0A9K3M3U9</accession>
<gene>
    <name evidence="4" type="ORF">IV203_033564</name>
</gene>
<sequence>MKLYAVFVLAAKVAMAQDGSPLAAPGNPFPIPSGGGFGCYGVGGTFGACNCSPELCNPSACAAALGSWTTGCTSCQCSTPSTTPNGPSPSPPSGEGGELTSSETTGFGCFSLGSNTCSCDPSVCSNSTCQASGGLWDPNCTTCQCETIVEASTSNVGYGCFGLPSAPTECDCSSEVCTLASCTAGGGLWTDRCTQCQCATEQYGCYNLTLDVCEEEEQAMWMVPFDRNDAMQLNLSEPIMNILYNHVGCYNSTIETCNILGGIWQGNDTGVPGTRMGCFLIEDQQCDCSIEMCNKTHCNSADGMLWWSDCLNCQCSTFIEDANGENNISGFNANTGASASTGGDGSNPGDGNNAGGGNTGGIPVATPGVPFPIPSGGGFGCYGVGGTFGACNCSPELCNPSACAAAQGTWTTGCTSCQCSTPSVPTTTPPGPSPNTPNGPSPSPPSGGGAPQPTANTGFGCYAIGGVRACNCSPQFCSTSSCEAAGGTWTDGCTSCRCPSTQPTNPTPTITPPGPSPNTPNGPSPSPPSGGGAPQPTANTGFGCYAIGGVRACNCSPQFCSTSSCEAAGGTWTDGCTSCRCPSTQPTNPTPTITPPGPSPNTPNGPSPSPPSGGGAPQPTTNTGFGCYGISGVRACNCSPQFCSTSSCEAAGGTWTDGCTSCQCSSIQPPAPQPIPAPVNTPQPTSPMNAPTPTVVTGFGCYGIGGGRSCNCSPEYCGESACSTSGGTWTDGCTSCQCSSIQSPAPQPTPAPVNTPQPTSPMNAPTPTVDTGFGCYGIGGGRSCNCSPEYCGESACSTSGGTWTDGCTSCQCSSIQPPAPQPTPAPVNTPQPTSPMNAPTPTVVTGFGCYGIGGGRSCNCSPEYCGESACSTSGGTWTDGCTSCQCSSIQPPAPQPIPAPVNTPQPTSPMNAPTPTVVTGFGCYGIGGGRSCNCSPEYCGESACSTSGGTWTDGCTSCQCSSIQPPAPQPTPAPVNTPQPTSPMNAPTPTVVTGFGCYGIGGGRSCNCSPEYCGESACSTSGGTWTDGCTSCQCSSIQPPAPQPTPAPVNTPQPTSPMNAPTPTVVTGFGCYGIGGGRSCNCSPEYCGESACSTSGGTWTDGCTSCQCT</sequence>
<organism evidence="4 5">
    <name type="scientific">Nitzschia inconspicua</name>
    <dbReference type="NCBI Taxonomy" id="303405"/>
    <lineage>
        <taxon>Eukaryota</taxon>
        <taxon>Sar</taxon>
        <taxon>Stramenopiles</taxon>
        <taxon>Ochrophyta</taxon>
        <taxon>Bacillariophyta</taxon>
        <taxon>Bacillariophyceae</taxon>
        <taxon>Bacillariophycidae</taxon>
        <taxon>Bacillariales</taxon>
        <taxon>Bacillariaceae</taxon>
        <taxon>Nitzschia</taxon>
    </lineage>
</organism>
<evidence type="ECO:0000256" key="1">
    <source>
        <dbReference type="ARBA" id="ARBA00022581"/>
    </source>
</evidence>
<keyword evidence="3" id="KW-0732">Signal</keyword>
<evidence type="ECO:0000313" key="5">
    <source>
        <dbReference type="Proteomes" id="UP000693970"/>
    </source>
</evidence>
<feature type="region of interest" description="Disordered" evidence="2">
    <location>
        <begin position="587"/>
        <end position="618"/>
    </location>
</feature>
<feature type="region of interest" description="Disordered" evidence="2">
    <location>
        <begin position="80"/>
        <end position="101"/>
    </location>
</feature>
<feature type="chain" id="PRO_5039885971" evidence="3">
    <location>
        <begin position="17"/>
        <end position="1109"/>
    </location>
</feature>
<feature type="compositionally biased region" description="Pro residues" evidence="2">
    <location>
        <begin position="745"/>
        <end position="759"/>
    </location>
</feature>
<dbReference type="Proteomes" id="UP000693970">
    <property type="component" value="Unassembled WGS sequence"/>
</dbReference>
<dbReference type="PANTHER" id="PTHR13037">
    <property type="entry name" value="FORMIN"/>
    <property type="match status" value="1"/>
</dbReference>
<feature type="compositionally biased region" description="Pro residues" evidence="2">
    <location>
        <begin position="505"/>
        <end position="528"/>
    </location>
</feature>
<comment type="caution">
    <text evidence="4">The sequence shown here is derived from an EMBL/GenBank/DDBJ whole genome shotgun (WGS) entry which is preliminary data.</text>
</comment>
<evidence type="ECO:0000256" key="3">
    <source>
        <dbReference type="SAM" id="SignalP"/>
    </source>
</evidence>
<dbReference type="EMBL" id="JAGRRH010000002">
    <property type="protein sequence ID" value="KAG7372840.1"/>
    <property type="molecule type" value="Genomic_DNA"/>
</dbReference>
<feature type="compositionally biased region" description="Gly residues" evidence="2">
    <location>
        <begin position="342"/>
        <end position="360"/>
    </location>
</feature>
<feature type="signal peptide" evidence="3">
    <location>
        <begin position="1"/>
        <end position="16"/>
    </location>
</feature>
<keyword evidence="5" id="KW-1185">Reference proteome</keyword>
<name>A0A9K3M3U9_9STRA</name>
<evidence type="ECO:0000313" key="4">
    <source>
        <dbReference type="EMBL" id="KAG7372840.1"/>
    </source>
</evidence>
<evidence type="ECO:0000256" key="2">
    <source>
        <dbReference type="SAM" id="MobiDB-lite"/>
    </source>
</evidence>
<feature type="region of interest" description="Disordered" evidence="2">
    <location>
        <begin position="425"/>
        <end position="452"/>
    </location>
</feature>
<reference evidence="4" key="1">
    <citation type="journal article" date="2021" name="Sci. Rep.">
        <title>Diploid genomic architecture of Nitzschia inconspicua, an elite biomass production diatom.</title>
        <authorList>
            <person name="Oliver A."/>
            <person name="Podell S."/>
            <person name="Pinowska A."/>
            <person name="Traller J.C."/>
            <person name="Smith S.R."/>
            <person name="McClure R."/>
            <person name="Beliaev A."/>
            <person name="Bohutskyi P."/>
            <person name="Hill E.A."/>
            <person name="Rabines A."/>
            <person name="Zheng H."/>
            <person name="Allen L.Z."/>
            <person name="Kuo A."/>
            <person name="Grigoriev I.V."/>
            <person name="Allen A.E."/>
            <person name="Hazlebeck D."/>
            <person name="Allen E.E."/>
        </authorList>
    </citation>
    <scope>NUCLEOTIDE SEQUENCE</scope>
    <source>
        <strain evidence="4">Hildebrandi</strain>
    </source>
</reference>
<feature type="region of interest" description="Disordered" evidence="2">
    <location>
        <begin position="504"/>
        <end position="535"/>
    </location>
</feature>
<feature type="region of interest" description="Disordered" evidence="2">
    <location>
        <begin position="744"/>
        <end position="764"/>
    </location>
</feature>
<feature type="region of interest" description="Disordered" evidence="2">
    <location>
        <begin position="338"/>
        <end position="361"/>
    </location>
</feature>
<feature type="compositionally biased region" description="Pro residues" evidence="2">
    <location>
        <begin position="588"/>
        <end position="611"/>
    </location>
</feature>
<dbReference type="PANTHER" id="PTHR13037:SF24">
    <property type="entry name" value="POLYCOMB PROTEIN PCL-RELATED"/>
    <property type="match status" value="1"/>
</dbReference>
<feature type="compositionally biased region" description="Pro residues" evidence="2">
    <location>
        <begin position="427"/>
        <end position="445"/>
    </location>
</feature>
<protein>
    <submittedName>
        <fullName evidence="4">Uncharacterized protein</fullName>
    </submittedName>
</protein>
<dbReference type="AlphaFoldDB" id="A0A9K3M3U9"/>